<name>A0A645HYH6_9ZZZZ</name>
<reference evidence="1" key="1">
    <citation type="submission" date="2019-08" db="EMBL/GenBank/DDBJ databases">
        <authorList>
            <person name="Kucharzyk K."/>
            <person name="Murdoch R.W."/>
            <person name="Higgins S."/>
            <person name="Loffler F."/>
        </authorList>
    </citation>
    <scope>NUCLEOTIDE SEQUENCE</scope>
</reference>
<sequence>MRCHIKPKQIKHDLHAFNRVFIICVFNKIGHRRNVFRIIVVAVPFRKSIRKALLQPDVDALKRFFRMIFSAHSIVGENLVGPLAPGQVFANSKHHLMIFRPVTHTVAPGFIHPVFKAQKGVLYRLTAFIREIVFIIFI</sequence>
<evidence type="ECO:0000313" key="1">
    <source>
        <dbReference type="EMBL" id="MPN43239.1"/>
    </source>
</evidence>
<gene>
    <name evidence="1" type="ORF">SDC9_190798</name>
</gene>
<protein>
    <submittedName>
        <fullName evidence="1">Uncharacterized protein</fullName>
    </submittedName>
</protein>
<dbReference type="AlphaFoldDB" id="A0A645HYH6"/>
<organism evidence="1">
    <name type="scientific">bioreactor metagenome</name>
    <dbReference type="NCBI Taxonomy" id="1076179"/>
    <lineage>
        <taxon>unclassified sequences</taxon>
        <taxon>metagenomes</taxon>
        <taxon>ecological metagenomes</taxon>
    </lineage>
</organism>
<proteinExistence type="predicted"/>
<accession>A0A645HYH6</accession>
<dbReference type="EMBL" id="VSSQ01101515">
    <property type="protein sequence ID" value="MPN43239.1"/>
    <property type="molecule type" value="Genomic_DNA"/>
</dbReference>
<comment type="caution">
    <text evidence="1">The sequence shown here is derived from an EMBL/GenBank/DDBJ whole genome shotgun (WGS) entry which is preliminary data.</text>
</comment>